<feature type="compositionally biased region" description="Basic and acidic residues" evidence="1">
    <location>
        <begin position="195"/>
        <end position="225"/>
    </location>
</feature>
<evidence type="ECO:0000313" key="3">
    <source>
        <dbReference type="Proteomes" id="UP000053562"/>
    </source>
</evidence>
<feature type="region of interest" description="Disordered" evidence="1">
    <location>
        <begin position="294"/>
        <end position="326"/>
    </location>
</feature>
<sequence length="415" mass="47716">MQAIQHLNPKLSKNDDFIINFYKLLSNGQILYSGLNINYCKYINFWLNKEYRDKNYYSKVSDFNNIFKTFVKQLNHVMFGNQHNSCEKYINYLDPEIYKNVNLLHLFYDAYNKIKTKQVTNLNDKCDLLRLLAKNYSESIDKYYDDKIFYDKLENVKNLILKEIENLNYPCANKLYFKKPTKVVELEAAQARKEAEEEADRQAREAAKQADEEAKRRQIENEREQQNLSQSKDSLSGLPANELEEMRHDNEDFHSNSYRAGSPELETTGLQSYTQRYVYPERQESLLVNGYTTRGQMPNAMEGREQQSGLDQEQGDKGTTRPGTFFGSSGIPGYITEVLGSVEPGPVLGVSGGMGALFLLFKYTPVGSFFGGRRRRFRQIPSSFGGFPPGEFPNFHDYEGGYIGYGPTSISSLAE</sequence>
<dbReference type="AlphaFoldDB" id="A0A0J9UU49"/>
<dbReference type="Pfam" id="PF05795">
    <property type="entry name" value="Plasmodium_Vir"/>
    <property type="match status" value="1"/>
</dbReference>
<evidence type="ECO:0000313" key="2">
    <source>
        <dbReference type="EMBL" id="KMZ76948.1"/>
    </source>
</evidence>
<feature type="region of interest" description="Disordered" evidence="1">
    <location>
        <begin position="195"/>
        <end position="236"/>
    </location>
</feature>
<organism evidence="2 3">
    <name type="scientific">Plasmodium vivax India VII</name>
    <dbReference type="NCBI Taxonomy" id="1077284"/>
    <lineage>
        <taxon>Eukaryota</taxon>
        <taxon>Sar</taxon>
        <taxon>Alveolata</taxon>
        <taxon>Apicomplexa</taxon>
        <taxon>Aconoidasida</taxon>
        <taxon>Haemosporida</taxon>
        <taxon>Plasmodiidae</taxon>
        <taxon>Plasmodium</taxon>
        <taxon>Plasmodium (Plasmodium)</taxon>
    </lineage>
</organism>
<evidence type="ECO:0000256" key="1">
    <source>
        <dbReference type="SAM" id="MobiDB-lite"/>
    </source>
</evidence>
<proteinExistence type="predicted"/>
<name>A0A0J9UU49_PLAVI</name>
<gene>
    <name evidence="2" type="ORF">PVIIG_05901</name>
</gene>
<protein>
    <submittedName>
        <fullName evidence="2">Uncharacterized protein</fullName>
    </submittedName>
</protein>
<accession>A0A0J9UU49</accession>
<dbReference type="Proteomes" id="UP000053562">
    <property type="component" value="Unassembled WGS sequence"/>
</dbReference>
<dbReference type="EMBL" id="KQ234556">
    <property type="protein sequence ID" value="KMZ76948.1"/>
    <property type="molecule type" value="Genomic_DNA"/>
</dbReference>
<reference evidence="2 3" key="1">
    <citation type="submission" date="2011-08" db="EMBL/GenBank/DDBJ databases">
        <title>The Genome Sequence of Plasmodium vivax India VII.</title>
        <authorList>
            <consortium name="The Broad Institute Genome Sequencing Platform"/>
            <consortium name="The Broad Institute Genome Sequencing Center for Infectious Disease"/>
            <person name="Neafsey D."/>
            <person name="Carlton J."/>
            <person name="Barnwell J."/>
            <person name="Collins W."/>
            <person name="Escalante A."/>
            <person name="Mullikin J."/>
            <person name="Saul A."/>
            <person name="Guigo R."/>
            <person name="Camara F."/>
            <person name="Young S.K."/>
            <person name="Zeng Q."/>
            <person name="Gargeya S."/>
            <person name="Fitzgerald M."/>
            <person name="Haas B."/>
            <person name="Abouelleil A."/>
            <person name="Alvarado L."/>
            <person name="Arachchi H.M."/>
            <person name="Berlin A."/>
            <person name="Brown A."/>
            <person name="Chapman S.B."/>
            <person name="Chen Z."/>
            <person name="Dunbar C."/>
            <person name="Freedman E."/>
            <person name="Gearin G."/>
            <person name="Gellesch M."/>
            <person name="Goldberg J."/>
            <person name="Griggs A."/>
            <person name="Gujja S."/>
            <person name="Heiman D."/>
            <person name="Howarth C."/>
            <person name="Larson L."/>
            <person name="Lui A."/>
            <person name="MacDonald P.J.P."/>
            <person name="Montmayeur A."/>
            <person name="Murphy C."/>
            <person name="Neiman D."/>
            <person name="Pearson M."/>
            <person name="Priest M."/>
            <person name="Roberts A."/>
            <person name="Saif S."/>
            <person name="Shea T."/>
            <person name="Shenoy N."/>
            <person name="Sisk P."/>
            <person name="Stolte C."/>
            <person name="Sykes S."/>
            <person name="Wortman J."/>
            <person name="Nusbaum C."/>
            <person name="Birren B."/>
        </authorList>
    </citation>
    <scope>NUCLEOTIDE SEQUENCE [LARGE SCALE GENOMIC DNA]</scope>
    <source>
        <strain evidence="2 3">India VII</strain>
    </source>
</reference>
<dbReference type="InterPro" id="IPR008780">
    <property type="entry name" value="Plasmodium_Vir"/>
</dbReference>